<evidence type="ECO:0000256" key="1">
    <source>
        <dbReference type="ARBA" id="ARBA00006484"/>
    </source>
</evidence>
<dbReference type="Gene3D" id="3.40.50.720">
    <property type="entry name" value="NAD(P)-binding Rossmann-like Domain"/>
    <property type="match status" value="1"/>
</dbReference>
<comment type="similarity">
    <text evidence="1">Belongs to the short-chain dehydrogenases/reductases (SDR) family.</text>
</comment>
<sequence>MATVAKTVVATGVSSGLGFEAVKQLLGRSQPYRIVLGAREVKATVAAFDKLEYNRDTHTVTVLDLDLLDFQKVKSFARQALDKVDQGKIDYLLLNAGMIKSAEEKPPHKYKWCDAAIVNHFVAEGYLAQHHLLHLLRDKLVSSKSRIVVVSSGAVRNVPDTSALQKHLQAGSGEGFMSVYSESKFVQLLGAHWWRRNLAGHCQVVAVSPGLIPNTGLGRSSSFKPSMDMPDAKGVPEGAKSILAAFTRDDFPADPERIFLTSWGEWWGKEVYEKTLDEKLQNEWCPSLDKFEEAVRATV</sequence>
<proteinExistence type="inferred from homology"/>
<dbReference type="Proteomes" id="UP000824596">
    <property type="component" value="Unassembled WGS sequence"/>
</dbReference>
<dbReference type="GeneID" id="68359754"/>
<name>A0A9P8SEE9_9HYPO</name>
<dbReference type="RefSeq" id="XP_044715838.1">
    <property type="nucleotide sequence ID" value="XM_044869096.1"/>
</dbReference>
<keyword evidence="4" id="KW-1185">Reference proteome</keyword>
<dbReference type="OrthoDB" id="542013at2759"/>
<evidence type="ECO:0000256" key="2">
    <source>
        <dbReference type="ARBA" id="ARBA00023002"/>
    </source>
</evidence>
<evidence type="ECO:0000313" key="4">
    <source>
        <dbReference type="Proteomes" id="UP000824596"/>
    </source>
</evidence>
<dbReference type="InterPro" id="IPR036291">
    <property type="entry name" value="NAD(P)-bd_dom_sf"/>
</dbReference>
<keyword evidence="2" id="KW-0560">Oxidoreductase</keyword>
<comment type="caution">
    <text evidence="3">The sequence shown here is derived from an EMBL/GenBank/DDBJ whole genome shotgun (WGS) entry which is preliminary data.</text>
</comment>
<accession>A0A9P8SEE9</accession>
<organism evidence="3 4">
    <name type="scientific">Hirsutella rhossiliensis</name>
    <dbReference type="NCBI Taxonomy" id="111463"/>
    <lineage>
        <taxon>Eukaryota</taxon>
        <taxon>Fungi</taxon>
        <taxon>Dikarya</taxon>
        <taxon>Ascomycota</taxon>
        <taxon>Pezizomycotina</taxon>
        <taxon>Sordariomycetes</taxon>
        <taxon>Hypocreomycetidae</taxon>
        <taxon>Hypocreales</taxon>
        <taxon>Ophiocordycipitaceae</taxon>
        <taxon>Hirsutella</taxon>
    </lineage>
</organism>
<dbReference type="EMBL" id="JAIZPD010000016">
    <property type="protein sequence ID" value="KAH0958325.1"/>
    <property type="molecule type" value="Genomic_DNA"/>
</dbReference>
<dbReference type="PANTHER" id="PTHR24320:SF148">
    <property type="entry name" value="NAD(P)-BINDING ROSSMANN-FOLD SUPERFAMILY PROTEIN"/>
    <property type="match status" value="1"/>
</dbReference>
<evidence type="ECO:0000313" key="3">
    <source>
        <dbReference type="EMBL" id="KAH0958325.1"/>
    </source>
</evidence>
<reference evidence="3" key="1">
    <citation type="submission" date="2021-09" db="EMBL/GenBank/DDBJ databases">
        <title>A high-quality genome of the endoparasitic fungus Hirsutella rhossiliensis with a comparison of Hirsutella genomes reveals transposable elements contributing to genome size variation.</title>
        <authorList>
            <person name="Lin R."/>
            <person name="Jiao Y."/>
            <person name="Sun X."/>
            <person name="Ling J."/>
            <person name="Xie B."/>
            <person name="Cheng X."/>
        </authorList>
    </citation>
    <scope>NUCLEOTIDE SEQUENCE</scope>
    <source>
        <strain evidence="3">HR02</strain>
    </source>
</reference>
<dbReference type="InterPro" id="IPR002347">
    <property type="entry name" value="SDR_fam"/>
</dbReference>
<dbReference type="Pfam" id="PF00106">
    <property type="entry name" value="adh_short"/>
    <property type="match status" value="1"/>
</dbReference>
<gene>
    <name evidence="3" type="ORF">HRG_10626</name>
</gene>
<dbReference type="GO" id="GO:0016491">
    <property type="term" value="F:oxidoreductase activity"/>
    <property type="evidence" value="ECO:0007669"/>
    <property type="project" value="UniProtKB-KW"/>
</dbReference>
<protein>
    <submittedName>
        <fullName evidence="3">Short chain dehydrogenase domain-containing protein</fullName>
    </submittedName>
</protein>
<dbReference type="PANTHER" id="PTHR24320">
    <property type="entry name" value="RETINOL DEHYDROGENASE"/>
    <property type="match status" value="1"/>
</dbReference>
<dbReference type="PRINTS" id="PR00081">
    <property type="entry name" value="GDHRDH"/>
</dbReference>
<dbReference type="SUPFAM" id="SSF51735">
    <property type="entry name" value="NAD(P)-binding Rossmann-fold domains"/>
    <property type="match status" value="1"/>
</dbReference>
<dbReference type="AlphaFoldDB" id="A0A9P8SEE9"/>